<dbReference type="Proteomes" id="UP000011715">
    <property type="component" value="Unassembled WGS sequence"/>
</dbReference>
<reference evidence="1" key="2">
    <citation type="submission" date="2010-05" db="EMBL/GenBank/DDBJ databases">
        <title>The Genome Sequence of Magnaporthe poae strain ATCC 64411.</title>
        <authorList>
            <consortium name="The Broad Institute Genome Sequencing Platform"/>
            <consortium name="Broad Institute Genome Sequencing Center for Infectious Disease"/>
            <person name="Ma L.-J."/>
            <person name="Dead R."/>
            <person name="Young S."/>
            <person name="Zeng Q."/>
            <person name="Koehrsen M."/>
            <person name="Alvarado L."/>
            <person name="Berlin A."/>
            <person name="Chapman S.B."/>
            <person name="Chen Z."/>
            <person name="Freedman E."/>
            <person name="Gellesch M."/>
            <person name="Goldberg J."/>
            <person name="Griggs A."/>
            <person name="Gujja S."/>
            <person name="Heilman E.R."/>
            <person name="Heiman D."/>
            <person name="Hepburn T."/>
            <person name="Howarth C."/>
            <person name="Jen D."/>
            <person name="Larson L."/>
            <person name="Mehta T."/>
            <person name="Neiman D."/>
            <person name="Pearson M."/>
            <person name="Roberts A."/>
            <person name="Saif S."/>
            <person name="Shea T."/>
            <person name="Shenoy N."/>
            <person name="Sisk P."/>
            <person name="Stolte C."/>
            <person name="Sykes S."/>
            <person name="Walk T."/>
            <person name="White J."/>
            <person name="Yandava C."/>
            <person name="Haas B."/>
            <person name="Nusbaum C."/>
            <person name="Birren B."/>
        </authorList>
    </citation>
    <scope>NUCLEOTIDE SEQUENCE</scope>
    <source>
        <strain evidence="1">ATCC 64411</strain>
    </source>
</reference>
<name>A0A0C4DZU0_MAGP6</name>
<reference evidence="1" key="3">
    <citation type="submission" date="2011-03" db="EMBL/GenBank/DDBJ databases">
        <title>Annotation of Magnaporthe poae ATCC 64411.</title>
        <authorList>
            <person name="Ma L.-J."/>
            <person name="Dead R."/>
            <person name="Young S.K."/>
            <person name="Zeng Q."/>
            <person name="Gargeya S."/>
            <person name="Fitzgerald M."/>
            <person name="Haas B."/>
            <person name="Abouelleil A."/>
            <person name="Alvarado L."/>
            <person name="Arachchi H.M."/>
            <person name="Berlin A."/>
            <person name="Brown A."/>
            <person name="Chapman S.B."/>
            <person name="Chen Z."/>
            <person name="Dunbar C."/>
            <person name="Freedman E."/>
            <person name="Gearin G."/>
            <person name="Gellesch M."/>
            <person name="Goldberg J."/>
            <person name="Griggs A."/>
            <person name="Gujja S."/>
            <person name="Heiman D."/>
            <person name="Howarth C."/>
            <person name="Larson L."/>
            <person name="Lui A."/>
            <person name="MacDonald P.J.P."/>
            <person name="Mehta T."/>
            <person name="Montmayeur A."/>
            <person name="Murphy C."/>
            <person name="Neiman D."/>
            <person name="Pearson M."/>
            <person name="Priest M."/>
            <person name="Roberts A."/>
            <person name="Saif S."/>
            <person name="Shea T."/>
            <person name="Shenoy N."/>
            <person name="Sisk P."/>
            <person name="Stolte C."/>
            <person name="Sykes S."/>
            <person name="Yandava C."/>
            <person name="Wortman J."/>
            <person name="Nusbaum C."/>
            <person name="Birren B."/>
        </authorList>
    </citation>
    <scope>NUCLEOTIDE SEQUENCE</scope>
    <source>
        <strain evidence="1">ATCC 64411</strain>
    </source>
</reference>
<sequence>MSLSGPRTHRIPYVAADLGDKAGCRGLCAGIMALNVESFFCVTAGLHVLPTRGSTAYGYGPSKAVVIHLSKIGRIGKADDFAGLVLFPVAHVGSNATITDGGSSASGSKGRPRGGRSCEVAGYGAAEAYSYARLRTAMFLGVGSQRARRATTRNPISPRCLPPALLSHWIFK</sequence>
<dbReference type="EMBL" id="GL876969">
    <property type="protein sequence ID" value="KLU86585.1"/>
    <property type="molecule type" value="Genomic_DNA"/>
</dbReference>
<evidence type="ECO:0000313" key="2">
    <source>
        <dbReference type="EnsemblFungi" id="MAPG_05597T0"/>
    </source>
</evidence>
<dbReference type="STRING" id="644358.A0A0C4DZU0"/>
<reference evidence="2" key="5">
    <citation type="submission" date="2015-06" db="UniProtKB">
        <authorList>
            <consortium name="EnsemblFungi"/>
        </authorList>
    </citation>
    <scope>IDENTIFICATION</scope>
    <source>
        <strain evidence="2">ATCC 64411</strain>
    </source>
</reference>
<evidence type="ECO:0000313" key="3">
    <source>
        <dbReference type="Proteomes" id="UP000011715"/>
    </source>
</evidence>
<dbReference type="AlphaFoldDB" id="A0A0C4DZU0"/>
<organism evidence="2 3">
    <name type="scientific">Magnaporthiopsis poae (strain ATCC 64411 / 73-15)</name>
    <name type="common">Kentucky bluegrass fungus</name>
    <name type="synonym">Magnaporthe poae</name>
    <dbReference type="NCBI Taxonomy" id="644358"/>
    <lineage>
        <taxon>Eukaryota</taxon>
        <taxon>Fungi</taxon>
        <taxon>Dikarya</taxon>
        <taxon>Ascomycota</taxon>
        <taxon>Pezizomycotina</taxon>
        <taxon>Sordariomycetes</taxon>
        <taxon>Sordariomycetidae</taxon>
        <taxon>Magnaporthales</taxon>
        <taxon>Magnaporthaceae</taxon>
        <taxon>Magnaporthiopsis</taxon>
    </lineage>
</organism>
<dbReference type="OrthoDB" id="294295at2759"/>
<protein>
    <submittedName>
        <fullName evidence="1 2">Uncharacterized protein</fullName>
    </submittedName>
</protein>
<reference evidence="3" key="1">
    <citation type="submission" date="2010-05" db="EMBL/GenBank/DDBJ databases">
        <title>The genome sequence of Magnaporthe poae strain ATCC 64411.</title>
        <authorList>
            <person name="Ma L.-J."/>
            <person name="Dead R."/>
            <person name="Young S."/>
            <person name="Zeng Q."/>
            <person name="Koehrsen M."/>
            <person name="Alvarado L."/>
            <person name="Berlin A."/>
            <person name="Chapman S.B."/>
            <person name="Chen Z."/>
            <person name="Freedman E."/>
            <person name="Gellesch M."/>
            <person name="Goldberg J."/>
            <person name="Griggs A."/>
            <person name="Gujja S."/>
            <person name="Heilman E.R."/>
            <person name="Heiman D."/>
            <person name="Hepburn T."/>
            <person name="Howarth C."/>
            <person name="Jen D."/>
            <person name="Larson L."/>
            <person name="Mehta T."/>
            <person name="Neiman D."/>
            <person name="Pearson M."/>
            <person name="Roberts A."/>
            <person name="Saif S."/>
            <person name="Shea T."/>
            <person name="Shenoy N."/>
            <person name="Sisk P."/>
            <person name="Stolte C."/>
            <person name="Sykes S."/>
            <person name="Walk T."/>
            <person name="White J."/>
            <person name="Yandava C."/>
            <person name="Haas B."/>
            <person name="Nusbaum C."/>
            <person name="Birren B."/>
        </authorList>
    </citation>
    <scope>NUCLEOTIDE SEQUENCE [LARGE SCALE GENOMIC DNA]</scope>
    <source>
        <strain evidence="3">ATCC 64411 / 73-15</strain>
    </source>
</reference>
<accession>A0A0C4DZU0</accession>
<gene>
    <name evidence="1" type="ORF">MAPG_05597</name>
</gene>
<dbReference type="VEuPathDB" id="FungiDB:MAPG_05597"/>
<dbReference type="EMBL" id="ADBL01001335">
    <property type="status" value="NOT_ANNOTATED_CDS"/>
    <property type="molecule type" value="Genomic_DNA"/>
</dbReference>
<evidence type="ECO:0000313" key="1">
    <source>
        <dbReference type="EMBL" id="KLU86585.1"/>
    </source>
</evidence>
<keyword evidence="3" id="KW-1185">Reference proteome</keyword>
<dbReference type="EnsemblFungi" id="MAPG_05597T0">
    <property type="protein sequence ID" value="MAPG_05597T0"/>
    <property type="gene ID" value="MAPG_05597"/>
</dbReference>
<reference evidence="2" key="4">
    <citation type="journal article" date="2015" name="G3 (Bethesda)">
        <title>Genome sequences of three phytopathogenic species of the Magnaporthaceae family of fungi.</title>
        <authorList>
            <person name="Okagaki L.H."/>
            <person name="Nunes C.C."/>
            <person name="Sailsbery J."/>
            <person name="Clay B."/>
            <person name="Brown D."/>
            <person name="John T."/>
            <person name="Oh Y."/>
            <person name="Young N."/>
            <person name="Fitzgerald M."/>
            <person name="Haas B.J."/>
            <person name="Zeng Q."/>
            <person name="Young S."/>
            <person name="Adiconis X."/>
            <person name="Fan L."/>
            <person name="Levin J.Z."/>
            <person name="Mitchell T.K."/>
            <person name="Okubara P.A."/>
            <person name="Farman M.L."/>
            <person name="Kohn L.M."/>
            <person name="Birren B."/>
            <person name="Ma L.-J."/>
            <person name="Dean R.A."/>
        </authorList>
    </citation>
    <scope>NUCLEOTIDE SEQUENCE</scope>
    <source>
        <strain evidence="2">ATCC 64411 / 73-15</strain>
    </source>
</reference>
<proteinExistence type="predicted"/>